<dbReference type="STRING" id="485913.Krac_11807"/>
<dbReference type="PANTHER" id="PTHR13697:SF52">
    <property type="entry name" value="ATP-DEPENDENT 6-PHOSPHOFRUCTOKINASE 3"/>
    <property type="match status" value="1"/>
</dbReference>
<dbReference type="SUPFAM" id="SSF53784">
    <property type="entry name" value="Phosphofructokinase"/>
    <property type="match status" value="1"/>
</dbReference>
<dbReference type="AlphaFoldDB" id="D6TDR4"/>
<dbReference type="EC" id="2.7.1.11" evidence="11"/>
<evidence type="ECO:0000256" key="5">
    <source>
        <dbReference type="ARBA" id="ARBA00022723"/>
    </source>
</evidence>
<dbReference type="GO" id="GO:0005945">
    <property type="term" value="C:6-phosphofructokinase complex"/>
    <property type="evidence" value="ECO:0007669"/>
    <property type="project" value="TreeGrafter"/>
</dbReference>
<protein>
    <submittedName>
        <fullName evidence="11">6-phosphofructokinase</fullName>
        <ecNumber evidence="11">2.7.1.11</ecNumber>
    </submittedName>
</protein>
<evidence type="ECO:0000259" key="10">
    <source>
        <dbReference type="Pfam" id="PF00365"/>
    </source>
</evidence>
<keyword evidence="5" id="KW-0479">Metal-binding</keyword>
<evidence type="ECO:0000313" key="11">
    <source>
        <dbReference type="EMBL" id="EFH90196.1"/>
    </source>
</evidence>
<dbReference type="GO" id="GO:0042802">
    <property type="term" value="F:identical protein binding"/>
    <property type="evidence" value="ECO:0007669"/>
    <property type="project" value="TreeGrafter"/>
</dbReference>
<dbReference type="InParanoid" id="D6TDR4"/>
<keyword evidence="3" id="KW-0963">Cytoplasm</keyword>
<dbReference type="UniPathway" id="UPA00109">
    <property type="reaction ID" value="UER00182"/>
</dbReference>
<accession>D6TDR4</accession>
<comment type="similarity">
    <text evidence="9">Belongs to the phosphofructokinase type A (PFKA) family.</text>
</comment>
<dbReference type="eggNOG" id="COG0205">
    <property type="taxonomic scope" value="Bacteria"/>
</dbReference>
<organism evidence="11 12">
    <name type="scientific">Ktedonobacter racemifer DSM 44963</name>
    <dbReference type="NCBI Taxonomy" id="485913"/>
    <lineage>
        <taxon>Bacteria</taxon>
        <taxon>Bacillati</taxon>
        <taxon>Chloroflexota</taxon>
        <taxon>Ktedonobacteria</taxon>
        <taxon>Ktedonobacterales</taxon>
        <taxon>Ktedonobacteraceae</taxon>
        <taxon>Ktedonobacter</taxon>
    </lineage>
</organism>
<evidence type="ECO:0000256" key="2">
    <source>
        <dbReference type="ARBA" id="ARBA00004679"/>
    </source>
</evidence>
<name>D6TDR4_KTERA</name>
<dbReference type="InterPro" id="IPR022953">
    <property type="entry name" value="ATP_PFK"/>
</dbReference>
<dbReference type="GO" id="GO:0003872">
    <property type="term" value="F:6-phosphofructokinase activity"/>
    <property type="evidence" value="ECO:0007669"/>
    <property type="project" value="UniProtKB-EC"/>
</dbReference>
<proteinExistence type="inferred from homology"/>
<sequence>MPGHVKNPVRSLGVLTGGGDVPGLNVAIKALVYRAEPLGIRVVGIRAGWEGITFLNRSLDKSEIIFREDDRATWKNGYIMPLNRLNTRDIDRLGGTILHSTRYSPLGTRVANLPEHLKSYGEGKQPHERVDLTQEVIANMDYLGLDGLIVLGGDGTLNYGARLAATGIPVWAIPKTMDNDVPGTEYSIGFQTAISRAAEFINRVRSTVSSHRQTAIFRLFGRDAGFTALETAVVTWADRLVIPEVPIDIERLSKLVIRDREHNPKNYSLVLASEGVVLDKASESNELNDPFVHKKKVNVAEILAEQLSERIPEVRFLPIDLTYVLRSGEPEVYDKHASIYFANVIMNSVAEGMSGVMAAFHNGEFICTDIPSKAIPARRVNPVDYHEGRYRPRFECIKGRYRSQEDLTQIS</sequence>
<dbReference type="Gene3D" id="3.40.50.460">
    <property type="entry name" value="Phosphofructokinase domain"/>
    <property type="match status" value="1"/>
</dbReference>
<keyword evidence="4 11" id="KW-0808">Transferase</keyword>
<dbReference type="GO" id="GO:0016208">
    <property type="term" value="F:AMP binding"/>
    <property type="evidence" value="ECO:0007669"/>
    <property type="project" value="TreeGrafter"/>
</dbReference>
<dbReference type="InterPro" id="IPR035966">
    <property type="entry name" value="PKF_sf"/>
</dbReference>
<dbReference type="OrthoDB" id="9802503at2"/>
<dbReference type="Proteomes" id="UP000004508">
    <property type="component" value="Unassembled WGS sequence"/>
</dbReference>
<evidence type="ECO:0000256" key="9">
    <source>
        <dbReference type="ARBA" id="ARBA00038478"/>
    </source>
</evidence>
<dbReference type="GO" id="GO:0046872">
    <property type="term" value="F:metal ion binding"/>
    <property type="evidence" value="ECO:0007669"/>
    <property type="project" value="UniProtKB-KW"/>
</dbReference>
<dbReference type="GO" id="GO:0061621">
    <property type="term" value="P:canonical glycolysis"/>
    <property type="evidence" value="ECO:0007669"/>
    <property type="project" value="TreeGrafter"/>
</dbReference>
<keyword evidence="7" id="KW-0460">Magnesium</keyword>
<dbReference type="GO" id="GO:0048029">
    <property type="term" value="F:monosaccharide binding"/>
    <property type="evidence" value="ECO:0007669"/>
    <property type="project" value="TreeGrafter"/>
</dbReference>
<evidence type="ECO:0000256" key="4">
    <source>
        <dbReference type="ARBA" id="ARBA00022679"/>
    </source>
</evidence>
<feature type="domain" description="Phosphofructokinase" evidence="10">
    <location>
        <begin position="12"/>
        <end position="343"/>
    </location>
</feature>
<dbReference type="RefSeq" id="WP_007907325.1">
    <property type="nucleotide sequence ID" value="NZ_ADVG01000001.1"/>
</dbReference>
<reference evidence="11 12" key="1">
    <citation type="journal article" date="2011" name="Stand. Genomic Sci.">
        <title>Non-contiguous finished genome sequence and contextual data of the filamentous soil bacterium Ktedonobacter racemifer type strain (SOSP1-21).</title>
        <authorList>
            <person name="Chang Y.J."/>
            <person name="Land M."/>
            <person name="Hauser L."/>
            <person name="Chertkov O."/>
            <person name="Del Rio T.G."/>
            <person name="Nolan M."/>
            <person name="Copeland A."/>
            <person name="Tice H."/>
            <person name="Cheng J.F."/>
            <person name="Lucas S."/>
            <person name="Han C."/>
            <person name="Goodwin L."/>
            <person name="Pitluck S."/>
            <person name="Ivanova N."/>
            <person name="Ovchinikova G."/>
            <person name="Pati A."/>
            <person name="Chen A."/>
            <person name="Palaniappan K."/>
            <person name="Mavromatis K."/>
            <person name="Liolios K."/>
            <person name="Brettin T."/>
            <person name="Fiebig A."/>
            <person name="Rohde M."/>
            <person name="Abt B."/>
            <person name="Goker M."/>
            <person name="Detter J.C."/>
            <person name="Woyke T."/>
            <person name="Bristow J."/>
            <person name="Eisen J.A."/>
            <person name="Markowitz V."/>
            <person name="Hugenholtz P."/>
            <person name="Kyrpides N.C."/>
            <person name="Klenk H.P."/>
            <person name="Lapidus A."/>
        </authorList>
    </citation>
    <scope>NUCLEOTIDE SEQUENCE [LARGE SCALE GENOMIC DNA]</scope>
    <source>
        <strain evidence="12">DSM 44963</strain>
    </source>
</reference>
<gene>
    <name evidence="11" type="ORF">Krac_11807</name>
</gene>
<evidence type="ECO:0000313" key="12">
    <source>
        <dbReference type="Proteomes" id="UP000004508"/>
    </source>
</evidence>
<dbReference type="GO" id="GO:0005524">
    <property type="term" value="F:ATP binding"/>
    <property type="evidence" value="ECO:0007669"/>
    <property type="project" value="TreeGrafter"/>
</dbReference>
<dbReference type="GO" id="GO:0070095">
    <property type="term" value="F:fructose-6-phosphate binding"/>
    <property type="evidence" value="ECO:0007669"/>
    <property type="project" value="TreeGrafter"/>
</dbReference>
<dbReference type="InterPro" id="IPR000023">
    <property type="entry name" value="Phosphofructokinase_dom"/>
</dbReference>
<dbReference type="Pfam" id="PF00365">
    <property type="entry name" value="PFK"/>
    <property type="match status" value="1"/>
</dbReference>
<dbReference type="PRINTS" id="PR00476">
    <property type="entry name" value="PHFRCTKINASE"/>
</dbReference>
<keyword evidence="6 11" id="KW-0418">Kinase</keyword>
<dbReference type="GO" id="GO:0030388">
    <property type="term" value="P:fructose 1,6-bisphosphate metabolic process"/>
    <property type="evidence" value="ECO:0007669"/>
    <property type="project" value="TreeGrafter"/>
</dbReference>
<evidence type="ECO:0000256" key="7">
    <source>
        <dbReference type="ARBA" id="ARBA00022842"/>
    </source>
</evidence>
<comment type="cofactor">
    <cofactor evidence="1">
        <name>Mg(2+)</name>
        <dbReference type="ChEBI" id="CHEBI:18420"/>
    </cofactor>
</comment>
<evidence type="ECO:0000256" key="6">
    <source>
        <dbReference type="ARBA" id="ARBA00022777"/>
    </source>
</evidence>
<evidence type="ECO:0000256" key="8">
    <source>
        <dbReference type="ARBA" id="ARBA00023152"/>
    </source>
</evidence>
<dbReference type="EMBL" id="ADVG01000001">
    <property type="protein sequence ID" value="EFH90196.1"/>
    <property type="molecule type" value="Genomic_DNA"/>
</dbReference>
<evidence type="ECO:0000256" key="3">
    <source>
        <dbReference type="ARBA" id="ARBA00022490"/>
    </source>
</evidence>
<comment type="caution">
    <text evidence="11">The sequence shown here is derived from an EMBL/GenBank/DDBJ whole genome shotgun (WGS) entry which is preliminary data.</text>
</comment>
<dbReference type="PANTHER" id="PTHR13697">
    <property type="entry name" value="PHOSPHOFRUCTOKINASE"/>
    <property type="match status" value="1"/>
</dbReference>
<dbReference type="Gene3D" id="3.40.50.450">
    <property type="match status" value="1"/>
</dbReference>
<dbReference type="GO" id="GO:0006002">
    <property type="term" value="P:fructose 6-phosphate metabolic process"/>
    <property type="evidence" value="ECO:0007669"/>
    <property type="project" value="InterPro"/>
</dbReference>
<comment type="pathway">
    <text evidence="2">Carbohydrate degradation; glycolysis; D-glyceraldehyde 3-phosphate and glycerone phosphate from D-glucose: step 3/4.</text>
</comment>
<evidence type="ECO:0000256" key="1">
    <source>
        <dbReference type="ARBA" id="ARBA00001946"/>
    </source>
</evidence>
<keyword evidence="8" id="KW-0324">Glycolysis</keyword>
<keyword evidence="12" id="KW-1185">Reference proteome</keyword>
<dbReference type="FunCoup" id="D6TDR4">
    <property type="interactions" value="466"/>
</dbReference>